<dbReference type="AlphaFoldDB" id="A0AAV3S302"/>
<dbReference type="GO" id="GO:0008273">
    <property type="term" value="F:calcium, potassium:sodium antiporter activity"/>
    <property type="evidence" value="ECO:0007669"/>
    <property type="project" value="TreeGrafter"/>
</dbReference>
<feature type="domain" description="Sodium/calcium exchanger membrane region" evidence="6">
    <location>
        <begin position="28"/>
        <end position="181"/>
    </location>
</feature>
<dbReference type="EMBL" id="BAAABL010000021">
    <property type="protein sequence ID" value="GAA0292905.1"/>
    <property type="molecule type" value="Genomic_DNA"/>
</dbReference>
<comment type="caution">
    <text evidence="7">The sequence shown here is derived from an EMBL/GenBank/DDBJ whole genome shotgun (WGS) entry which is preliminary data.</text>
</comment>
<feature type="transmembrane region" description="Helical" evidence="5">
    <location>
        <begin position="359"/>
        <end position="383"/>
    </location>
</feature>
<organism evidence="7 8">
    <name type="scientific">Halarchaeum salinum</name>
    <dbReference type="NCBI Taxonomy" id="489912"/>
    <lineage>
        <taxon>Archaea</taxon>
        <taxon>Methanobacteriati</taxon>
        <taxon>Methanobacteriota</taxon>
        <taxon>Stenosarchaea group</taxon>
        <taxon>Halobacteria</taxon>
        <taxon>Halobacteriales</taxon>
        <taxon>Halobacteriaceae</taxon>
    </lineage>
</organism>
<evidence type="ECO:0000313" key="8">
    <source>
        <dbReference type="Proteomes" id="UP001500837"/>
    </source>
</evidence>
<feature type="domain" description="Sodium/calcium exchanger membrane region" evidence="6">
    <location>
        <begin position="228"/>
        <end position="378"/>
    </location>
</feature>
<feature type="transmembrane region" description="Helical" evidence="5">
    <location>
        <begin position="65"/>
        <end position="84"/>
    </location>
</feature>
<dbReference type="Gene3D" id="1.20.1420.30">
    <property type="entry name" value="NCX, central ion-binding region"/>
    <property type="match status" value="1"/>
</dbReference>
<keyword evidence="3 5" id="KW-1133">Transmembrane helix</keyword>
<dbReference type="InterPro" id="IPR004481">
    <property type="entry name" value="K/Na/Ca-exchanger"/>
</dbReference>
<feature type="transmembrane region" description="Helical" evidence="5">
    <location>
        <begin position="163"/>
        <end position="179"/>
    </location>
</feature>
<dbReference type="Proteomes" id="UP001500837">
    <property type="component" value="Unassembled WGS sequence"/>
</dbReference>
<dbReference type="Pfam" id="PF01699">
    <property type="entry name" value="Na_Ca_ex"/>
    <property type="match status" value="2"/>
</dbReference>
<evidence type="ECO:0000259" key="6">
    <source>
        <dbReference type="Pfam" id="PF01699"/>
    </source>
</evidence>
<dbReference type="InterPro" id="IPR004837">
    <property type="entry name" value="NaCa_Exmemb"/>
</dbReference>
<feature type="transmembrane region" description="Helical" evidence="5">
    <location>
        <begin position="27"/>
        <end position="44"/>
    </location>
</feature>
<evidence type="ECO:0000313" key="7">
    <source>
        <dbReference type="EMBL" id="GAA0292905.1"/>
    </source>
</evidence>
<evidence type="ECO:0000256" key="2">
    <source>
        <dbReference type="ARBA" id="ARBA00022692"/>
    </source>
</evidence>
<keyword evidence="8" id="KW-1185">Reference proteome</keyword>
<reference evidence="7 8" key="1">
    <citation type="journal article" date="2019" name="Int. J. Syst. Evol. Microbiol.">
        <title>The Global Catalogue of Microorganisms (GCM) 10K type strain sequencing project: providing services to taxonomists for standard genome sequencing and annotation.</title>
        <authorList>
            <consortium name="The Broad Institute Genomics Platform"/>
            <consortium name="The Broad Institute Genome Sequencing Center for Infectious Disease"/>
            <person name="Wu L."/>
            <person name="Ma J."/>
        </authorList>
    </citation>
    <scope>NUCLEOTIDE SEQUENCE [LARGE SCALE GENOMIC DNA]</scope>
    <source>
        <strain evidence="7 8">JCM 16330</strain>
    </source>
</reference>
<evidence type="ECO:0000256" key="5">
    <source>
        <dbReference type="SAM" id="Phobius"/>
    </source>
</evidence>
<name>A0AAV3S302_9EURY</name>
<comment type="subcellular location">
    <subcellularLocation>
        <location evidence="1">Membrane</location>
        <topology evidence="1">Multi-pass membrane protein</topology>
    </subcellularLocation>
</comment>
<accession>A0AAV3S302</accession>
<gene>
    <name evidence="7" type="ORF">GCM10009066_04310</name>
</gene>
<proteinExistence type="predicted"/>
<evidence type="ECO:0000256" key="3">
    <source>
        <dbReference type="ARBA" id="ARBA00022989"/>
    </source>
</evidence>
<evidence type="ECO:0000256" key="4">
    <source>
        <dbReference type="ARBA" id="ARBA00023136"/>
    </source>
</evidence>
<keyword evidence="4 5" id="KW-0472">Membrane</keyword>
<dbReference type="GO" id="GO:0006874">
    <property type="term" value="P:intracellular calcium ion homeostasis"/>
    <property type="evidence" value="ECO:0007669"/>
    <property type="project" value="TreeGrafter"/>
</dbReference>
<feature type="transmembrane region" description="Helical" evidence="5">
    <location>
        <begin position="222"/>
        <end position="244"/>
    </location>
</feature>
<feature type="transmembrane region" description="Helical" evidence="5">
    <location>
        <begin position="326"/>
        <end position="347"/>
    </location>
</feature>
<sequence length="389" mass="41418">MGEQPNHSAMQTSLLAPALLSATADRALLLAGSFALLLLGAEVFTNGVEWLGHRLGVSESATGSILAAVGTALPETLIPVIAIVQGGEEAAHVGVGAILGAPFMLATIAMFLVGVSVLHFRDRRTFGDEMHFNDAATRRDLSFFLVGYVIAFAAAFVDNRPVEYAMGALLVILYLVYLVRSLRSGELAESEDLDALHLGLIVERVAARFGYDPHEHGENPHLFFVAFQTMLALALIIAGAHLFVSEVQWLSTHVLNVPIAIVALLIAPLATELPEKFNSVLWISRDKDTLALGNITGAMAFQGTLPVTLGIVFTDWDLSLAWGTSGFLNAVSVVLAVVSGGILYLRARTAAEEPMKPRPFLIGGLFYAAFIALVVYFVVVLGVTASGGH</sequence>
<dbReference type="GO" id="GO:0005262">
    <property type="term" value="F:calcium channel activity"/>
    <property type="evidence" value="ECO:0007669"/>
    <property type="project" value="TreeGrafter"/>
</dbReference>
<evidence type="ECO:0000256" key="1">
    <source>
        <dbReference type="ARBA" id="ARBA00004141"/>
    </source>
</evidence>
<dbReference type="PANTHER" id="PTHR10846:SF8">
    <property type="entry name" value="INNER MEMBRANE PROTEIN YRBG"/>
    <property type="match status" value="1"/>
</dbReference>
<feature type="transmembrane region" description="Helical" evidence="5">
    <location>
        <begin position="141"/>
        <end position="157"/>
    </location>
</feature>
<dbReference type="InterPro" id="IPR044880">
    <property type="entry name" value="NCX_ion-bd_dom_sf"/>
</dbReference>
<keyword evidence="2 5" id="KW-0812">Transmembrane</keyword>
<dbReference type="GO" id="GO:0005886">
    <property type="term" value="C:plasma membrane"/>
    <property type="evidence" value="ECO:0007669"/>
    <property type="project" value="TreeGrafter"/>
</dbReference>
<feature type="transmembrane region" description="Helical" evidence="5">
    <location>
        <begin position="90"/>
        <end position="120"/>
    </location>
</feature>
<feature type="transmembrane region" description="Helical" evidence="5">
    <location>
        <begin position="250"/>
        <end position="270"/>
    </location>
</feature>
<feature type="transmembrane region" description="Helical" evidence="5">
    <location>
        <begin position="291"/>
        <end position="314"/>
    </location>
</feature>
<dbReference type="PANTHER" id="PTHR10846">
    <property type="entry name" value="SODIUM/POTASSIUM/CALCIUM EXCHANGER"/>
    <property type="match status" value="1"/>
</dbReference>
<protein>
    <submittedName>
        <fullName evidence="7">Sodium:calcium antiporter</fullName>
    </submittedName>
</protein>